<name>A0A3P7ZKI0_9TREM</name>
<evidence type="ECO:0000313" key="1">
    <source>
        <dbReference type="EMBL" id="VDO78573.1"/>
    </source>
</evidence>
<dbReference type="AlphaFoldDB" id="A0A3P7ZKI0"/>
<keyword evidence="2" id="KW-1185">Reference proteome</keyword>
<proteinExistence type="predicted"/>
<evidence type="ECO:0000313" key="2">
    <source>
        <dbReference type="Proteomes" id="UP000277204"/>
    </source>
</evidence>
<sequence length="42" mass="4465">MCSIIAVSEGLLTFSGNTMSVMQRFGIVCLGTEMIIQLVSPS</sequence>
<gene>
    <name evidence="1" type="ORF">SMRZ_LOCUS7888</name>
</gene>
<dbReference type="Proteomes" id="UP000277204">
    <property type="component" value="Unassembled WGS sequence"/>
</dbReference>
<reference evidence="1 2" key="1">
    <citation type="submission" date="2018-11" db="EMBL/GenBank/DDBJ databases">
        <authorList>
            <consortium name="Pathogen Informatics"/>
        </authorList>
    </citation>
    <scope>NUCLEOTIDE SEQUENCE [LARGE SCALE GENOMIC DNA]</scope>
    <source>
        <strain evidence="1 2">Zambia</strain>
    </source>
</reference>
<accession>A0A3P7ZKI0</accession>
<protein>
    <submittedName>
        <fullName evidence="1">Uncharacterized protein</fullName>
    </submittedName>
</protein>
<dbReference type="EMBL" id="UZAI01003286">
    <property type="protein sequence ID" value="VDO78573.1"/>
    <property type="molecule type" value="Genomic_DNA"/>
</dbReference>
<organism evidence="1 2">
    <name type="scientific">Schistosoma margrebowiei</name>
    <dbReference type="NCBI Taxonomy" id="48269"/>
    <lineage>
        <taxon>Eukaryota</taxon>
        <taxon>Metazoa</taxon>
        <taxon>Spiralia</taxon>
        <taxon>Lophotrochozoa</taxon>
        <taxon>Platyhelminthes</taxon>
        <taxon>Trematoda</taxon>
        <taxon>Digenea</taxon>
        <taxon>Strigeidida</taxon>
        <taxon>Schistosomatoidea</taxon>
        <taxon>Schistosomatidae</taxon>
        <taxon>Schistosoma</taxon>
    </lineage>
</organism>